<proteinExistence type="predicted"/>
<evidence type="ECO:0000313" key="4">
    <source>
        <dbReference type="Proteomes" id="UP000237640"/>
    </source>
</evidence>
<dbReference type="SUPFAM" id="SSF69318">
    <property type="entry name" value="Integrin alpha N-terminal domain"/>
    <property type="match status" value="3"/>
</dbReference>
<name>A0A2T0MG02_9FLAO</name>
<dbReference type="OrthoDB" id="9816120at2"/>
<reference evidence="3 4" key="1">
    <citation type="submission" date="2018-03" db="EMBL/GenBank/DDBJ databases">
        <title>Genomic Encyclopedia of Archaeal and Bacterial Type Strains, Phase II (KMG-II): from individual species to whole genera.</title>
        <authorList>
            <person name="Goeker M."/>
        </authorList>
    </citation>
    <scope>NUCLEOTIDE SEQUENCE [LARGE SCALE GENOMIC DNA]</scope>
    <source>
        <strain evidence="3 4">DSM 25027</strain>
    </source>
</reference>
<dbReference type="Pfam" id="PF07593">
    <property type="entry name" value="UnbV_ASPIC"/>
    <property type="match status" value="1"/>
</dbReference>
<dbReference type="EMBL" id="PVYX01000001">
    <property type="protein sequence ID" value="PRX56499.1"/>
    <property type="molecule type" value="Genomic_DNA"/>
</dbReference>
<gene>
    <name evidence="3" type="ORF">CLV81_0496</name>
</gene>
<keyword evidence="1" id="KW-0732">Signal</keyword>
<dbReference type="Proteomes" id="UP000237640">
    <property type="component" value="Unassembled WGS sequence"/>
</dbReference>
<dbReference type="Gene3D" id="2.130.10.130">
    <property type="entry name" value="Integrin alpha, N-terminal"/>
    <property type="match status" value="3"/>
</dbReference>
<accession>A0A2T0MG02</accession>
<dbReference type="PANTHER" id="PTHR16026:SF0">
    <property type="entry name" value="CARTILAGE ACIDIC PROTEIN 1"/>
    <property type="match status" value="1"/>
</dbReference>
<protein>
    <submittedName>
        <fullName evidence="3">VCBS repeat protein</fullName>
    </submittedName>
</protein>
<comment type="caution">
    <text evidence="3">The sequence shown here is derived from an EMBL/GenBank/DDBJ whole genome shotgun (WGS) entry which is preliminary data.</text>
</comment>
<dbReference type="PROSITE" id="PS51257">
    <property type="entry name" value="PROKAR_LIPOPROTEIN"/>
    <property type="match status" value="1"/>
</dbReference>
<evidence type="ECO:0000313" key="3">
    <source>
        <dbReference type="EMBL" id="PRX56499.1"/>
    </source>
</evidence>
<organism evidence="3 4">
    <name type="scientific">Flagellimonas meridianipacifica</name>
    <dbReference type="NCBI Taxonomy" id="1080225"/>
    <lineage>
        <taxon>Bacteria</taxon>
        <taxon>Pseudomonadati</taxon>
        <taxon>Bacteroidota</taxon>
        <taxon>Flavobacteriia</taxon>
        <taxon>Flavobacteriales</taxon>
        <taxon>Flavobacteriaceae</taxon>
        <taxon>Flagellimonas</taxon>
    </lineage>
</organism>
<dbReference type="InterPro" id="IPR011519">
    <property type="entry name" value="UnbV_ASPIC"/>
</dbReference>
<dbReference type="PANTHER" id="PTHR16026">
    <property type="entry name" value="CARTILAGE ACIDIC PROTEIN 1"/>
    <property type="match status" value="1"/>
</dbReference>
<evidence type="ECO:0000256" key="1">
    <source>
        <dbReference type="ARBA" id="ARBA00022729"/>
    </source>
</evidence>
<dbReference type="AlphaFoldDB" id="A0A2T0MG02"/>
<dbReference type="RefSeq" id="WP_106143468.1">
    <property type="nucleotide sequence ID" value="NZ_PVYX01000001.1"/>
</dbReference>
<evidence type="ECO:0000259" key="2">
    <source>
        <dbReference type="Pfam" id="PF07593"/>
    </source>
</evidence>
<dbReference type="Pfam" id="PF13517">
    <property type="entry name" value="FG-GAP_3"/>
    <property type="match status" value="4"/>
</dbReference>
<feature type="domain" description="ASPIC/UnbV" evidence="2">
    <location>
        <begin position="516"/>
        <end position="582"/>
    </location>
</feature>
<dbReference type="Pfam" id="PF01839">
    <property type="entry name" value="FG-GAP"/>
    <property type="match status" value="1"/>
</dbReference>
<sequence length="1083" mass="121265">MNRICISIVAGLLIASCGKKEGELFKNPSSEQTGITFTNSLEESDALNILDYLYFYNGGGVAIGDINNDDLPDIFFSGNRVKNKLYLNKGDLTFEDISEKAGVEGKSDWNTGTVMADVNGDGLLDIYVCAVVGINGFEGYNELFINNGDNTFTESASKYGLDFDSYSSSAVFFDYDLDGDLDLYLLNHAVHTQESFGRVDLRYERNYETGDKLMRNDGDTFTEVSEDAGIFGGINGYGLGISVSDFNQDGYPDLYIGNDFHEDDYYYINNGDGTFTESLRDYFGHTSRFSMGSDVADINHDGLPDLLSLDMLPEDEIPLKSSEGDDNIQIQRLRVERFGYHYQFTRNMLYVNQPSGNYLETALLSGIAATDWSWSALFGDYDQDGEQDVFVSNGIPKRPNDLDYIRFVSNEQIQKKLDNTKLVDQQALNLMPSGAVNNAVFRGAEGLKFQNKSKEWITQDTLVSGATAYADLDNDGDLDLVTNNINTEATLYINKTNSKSNYLKLKLRFEGRNPFGIGSKVYSYHKGTLQFKELFPNRGFQSSSQPIVHFGYGQAQKVDSLKIVWPDKTHQMLRDVDVNQTLKVVKKDTKPFEYNKKLKTKPLFEEIDSNLGIDFEHKEDNHIDFNREKLIPYRVSDRGPAMALGDLNNDNKTDIFLGSSKFSPSKVYFQTDSSFIEQKFAEILKDSIREDITALINDFNGDGKNDLIIGAGGADFSGKARPLLNVLFVQKDSLFETVNLPELFDNTSTIKANDFDNDGDLDLFVGSHVVSSKFGEIPNSYLLENTENGFVVSEGNLFEKVGMVTDASWSDFDSDGKDDLILVGEWMQPKFFKNTSNGFQEVSLLEAEKTLNGLWRGIHPFDIDNDGDMDYLLGNWGTNSKFKADSNAPMQMYFSDFDENGTTETIVTTQKNGKQFPLLGLDELSSQIVSLRKTFVSYKDFAGKPIDALFEKSVLDEASILEVNELRSGYLENKDGKFNFVPFREELQVSPITAFVSHDFDGDGSEEVLVGGNYFGTTPFHGRFDSFPGALISSKNDIILGDDLGLDLTKKSVRHLHVLTVGESDYLLVTFNNEKSKMYKLLN</sequence>
<dbReference type="InterPro" id="IPR028994">
    <property type="entry name" value="Integrin_alpha_N"/>
</dbReference>
<dbReference type="InterPro" id="IPR027039">
    <property type="entry name" value="Crtac1"/>
</dbReference>
<keyword evidence="4" id="KW-1185">Reference proteome</keyword>
<dbReference type="InterPro" id="IPR013517">
    <property type="entry name" value="FG-GAP"/>
</dbReference>